<name>A0A4P7N193_PYROR</name>
<evidence type="ECO:0000313" key="3">
    <source>
        <dbReference type="Proteomes" id="UP000294847"/>
    </source>
</evidence>
<accession>A0A4P7N193</accession>
<feature type="region of interest" description="Disordered" evidence="1">
    <location>
        <begin position="773"/>
        <end position="802"/>
    </location>
</feature>
<feature type="region of interest" description="Disordered" evidence="1">
    <location>
        <begin position="858"/>
        <end position="978"/>
    </location>
</feature>
<feature type="compositionally biased region" description="Basic and acidic residues" evidence="1">
    <location>
        <begin position="869"/>
        <end position="887"/>
    </location>
</feature>
<evidence type="ECO:0000256" key="1">
    <source>
        <dbReference type="SAM" id="MobiDB-lite"/>
    </source>
</evidence>
<evidence type="ECO:0000313" key="2">
    <source>
        <dbReference type="EMBL" id="QBZ56127.1"/>
    </source>
</evidence>
<feature type="compositionally biased region" description="Basic and acidic residues" evidence="1">
    <location>
        <begin position="948"/>
        <end position="958"/>
    </location>
</feature>
<gene>
    <name evidence="2" type="ORF">PoMZ_01033</name>
</gene>
<sequence>MPVWRSRLQLSRCMVLSVPFARSCRTLPRLVRQYARPSYAEVDAAPTAPPADLGTSGGPRPPTPEPESKPEPEPPRPSSKNHRENKSSMTSFASRLLSAPVRPHPPDLSAVVTPILPSPVMTDLKLNRHRHIKGLGNQLRIQRIRDERNLPDPDWRELLKDLSAMTPERHTWGTVVVEASMETSKRLMSSDDFGVRTIMAKSGCAIATDVRPAETEGGHETMTITIHGPPSRLRSAIDLILITVGKASLKTKSTAVVAAGSHQRRVKDSKASQCYHAPFDVEEVTRHYGPDLKPSSIKPNDPLVVEDIPCPSKWTCDNLDAYIERITNPVLEKQAKRHFSRRGLGRSHSHAVSDILEKILSDPEAMPFVTVTSFHRALRFVTRFQPAFSNCCIRFLWLAARNPKGLVTTETFNILLKTHARLKDLGSFHLLIRIMHSFDCMPNMRTWLMTLRLFESAEIRRYILHTLDQKGMLDSPVIVRQIAAIMLSHDTQLALEQGLNLDQILARHDELYGGREIWLTRKGGLDVIDALCRHGHSKDALKVTELMAAPGRPPCARPDFLTLNRLLTHASTHRLTNFAIDVLAVHTAKYSVEPDDLSYKLLFDLFWKAKMPLTVATVWHCAVLNRKVSKLEPWGRMAYALHVLRKLVSKPPDSTTESDQLQMLTAAAGRLRSLISPFVASLTWYKISEPVEPELGKKTTNQNPCYVETADLIKPGFYDDHRAASIRESESRLAARHAGYVPGPPLYRLLRLASRNDNTAISLLDIYAKGDKAHDTPISESEDENPTMSSPRMALRKRMPEQSLRQKFKIRLKPCGKRIAPEPHKSHLLYSEIEMEADYSPLYWALENDVDKVLEAQGAHSSEQPADAALEKRGAHPSEQSESRPDRQLGFVSNPRAKRIRYIPVCNPRPKGLPDRRVSSKIRTKTRPKKNLSGPVKKPKPKKNRSVPVDKPEPEPKPKLGPKPGPKPKKIHSVPVDK</sequence>
<proteinExistence type="predicted"/>
<dbReference type="Proteomes" id="UP000294847">
    <property type="component" value="Chromosome 2"/>
</dbReference>
<protein>
    <recommendedName>
        <fullName evidence="4">Pentatricopeptide repeat domain-containing protein</fullName>
    </recommendedName>
</protein>
<reference evidence="2 3" key="1">
    <citation type="journal article" date="2019" name="Mol. Biol. Evol.">
        <title>Blast fungal genomes show frequent chromosomal changes, gene gains and losses, and effector gene turnover.</title>
        <authorList>
            <person name="Gomez Luciano L.B."/>
            <person name="Jason Tsai I."/>
            <person name="Chuma I."/>
            <person name="Tosa Y."/>
            <person name="Chen Y.H."/>
            <person name="Li J.Y."/>
            <person name="Li M.Y."/>
            <person name="Jade Lu M.Y."/>
            <person name="Nakayashiki H."/>
            <person name="Li W.H."/>
        </authorList>
    </citation>
    <scope>NUCLEOTIDE SEQUENCE [LARGE SCALE GENOMIC DNA]</scope>
    <source>
        <strain evidence="2">MZ5-1-6</strain>
    </source>
</reference>
<evidence type="ECO:0008006" key="4">
    <source>
        <dbReference type="Google" id="ProtNLM"/>
    </source>
</evidence>
<dbReference type="EMBL" id="CP034205">
    <property type="protein sequence ID" value="QBZ56127.1"/>
    <property type="molecule type" value="Genomic_DNA"/>
</dbReference>
<dbReference type="AlphaFoldDB" id="A0A4P7N193"/>
<feature type="region of interest" description="Disordered" evidence="1">
    <location>
        <begin position="42"/>
        <end position="90"/>
    </location>
</feature>
<organism evidence="2 3">
    <name type="scientific">Pyricularia oryzae</name>
    <name type="common">Rice blast fungus</name>
    <name type="synonym">Magnaporthe oryzae</name>
    <dbReference type="NCBI Taxonomy" id="318829"/>
    <lineage>
        <taxon>Eukaryota</taxon>
        <taxon>Fungi</taxon>
        <taxon>Dikarya</taxon>
        <taxon>Ascomycota</taxon>
        <taxon>Pezizomycotina</taxon>
        <taxon>Sordariomycetes</taxon>
        <taxon>Sordariomycetidae</taxon>
        <taxon>Magnaporthales</taxon>
        <taxon>Pyriculariaceae</taxon>
        <taxon>Pyricularia</taxon>
    </lineage>
</organism>
<feature type="compositionally biased region" description="Basic residues" evidence="1">
    <location>
        <begin position="919"/>
        <end position="930"/>
    </location>
</feature>